<protein>
    <submittedName>
        <fullName evidence="1">Uncharacterized protein</fullName>
    </submittedName>
</protein>
<dbReference type="EMBL" id="KZ345042">
    <property type="protein sequence ID" value="PIO76573.1"/>
    <property type="molecule type" value="Genomic_DNA"/>
</dbReference>
<reference evidence="1 2" key="1">
    <citation type="submission" date="2015-09" db="EMBL/GenBank/DDBJ databases">
        <title>Draft genome of the parasitic nematode Teladorsagia circumcincta isolate WARC Sus (inbred).</title>
        <authorList>
            <person name="Mitreva M."/>
        </authorList>
    </citation>
    <scope>NUCLEOTIDE SEQUENCE [LARGE SCALE GENOMIC DNA]</scope>
    <source>
        <strain evidence="1 2">S</strain>
    </source>
</reference>
<organism evidence="1 2">
    <name type="scientific">Teladorsagia circumcincta</name>
    <name type="common">Brown stomach worm</name>
    <name type="synonym">Ostertagia circumcincta</name>
    <dbReference type="NCBI Taxonomy" id="45464"/>
    <lineage>
        <taxon>Eukaryota</taxon>
        <taxon>Metazoa</taxon>
        <taxon>Ecdysozoa</taxon>
        <taxon>Nematoda</taxon>
        <taxon>Chromadorea</taxon>
        <taxon>Rhabditida</taxon>
        <taxon>Rhabditina</taxon>
        <taxon>Rhabditomorpha</taxon>
        <taxon>Strongyloidea</taxon>
        <taxon>Trichostrongylidae</taxon>
        <taxon>Teladorsagia</taxon>
    </lineage>
</organism>
<keyword evidence="2" id="KW-1185">Reference proteome</keyword>
<dbReference type="Proteomes" id="UP000230423">
    <property type="component" value="Unassembled WGS sequence"/>
</dbReference>
<sequence>MSISGVVIVNVLNVTGRPYTAAKKVKAAFEKAFKQCTDHISEFSPLNTILTCSHFERPEILLRKYMKFANYTITVN</sequence>
<name>A0A2G9V266_TELCI</name>
<evidence type="ECO:0000313" key="1">
    <source>
        <dbReference type="EMBL" id="PIO76573.1"/>
    </source>
</evidence>
<dbReference type="AlphaFoldDB" id="A0A2G9V266"/>
<proteinExistence type="predicted"/>
<evidence type="ECO:0000313" key="2">
    <source>
        <dbReference type="Proteomes" id="UP000230423"/>
    </source>
</evidence>
<accession>A0A2G9V266</accession>
<gene>
    <name evidence="1" type="ORF">TELCIR_01357</name>
</gene>